<dbReference type="Proteomes" id="UP001148629">
    <property type="component" value="Unassembled WGS sequence"/>
</dbReference>
<gene>
    <name evidence="1" type="ORF">NM208_g13307</name>
</gene>
<comment type="caution">
    <text evidence="1">The sequence shown here is derived from an EMBL/GenBank/DDBJ whole genome shotgun (WGS) entry which is preliminary data.</text>
</comment>
<organism evidence="1 2">
    <name type="scientific">Fusarium decemcellulare</name>
    <dbReference type="NCBI Taxonomy" id="57161"/>
    <lineage>
        <taxon>Eukaryota</taxon>
        <taxon>Fungi</taxon>
        <taxon>Dikarya</taxon>
        <taxon>Ascomycota</taxon>
        <taxon>Pezizomycotina</taxon>
        <taxon>Sordariomycetes</taxon>
        <taxon>Hypocreomycetidae</taxon>
        <taxon>Hypocreales</taxon>
        <taxon>Nectriaceae</taxon>
        <taxon>Fusarium</taxon>
        <taxon>Fusarium decemcellulare species complex</taxon>
    </lineage>
</organism>
<dbReference type="EMBL" id="JANRMS010002681">
    <property type="protein sequence ID" value="KAJ3521398.1"/>
    <property type="molecule type" value="Genomic_DNA"/>
</dbReference>
<evidence type="ECO:0000313" key="2">
    <source>
        <dbReference type="Proteomes" id="UP001148629"/>
    </source>
</evidence>
<reference evidence="1" key="1">
    <citation type="submission" date="2022-08" db="EMBL/GenBank/DDBJ databases">
        <title>Genome Sequence of Fusarium decemcellulare.</title>
        <authorList>
            <person name="Buettner E."/>
        </authorList>
    </citation>
    <scope>NUCLEOTIDE SEQUENCE</scope>
    <source>
        <strain evidence="1">Babe19</strain>
    </source>
</reference>
<protein>
    <submittedName>
        <fullName evidence="1">Uncharacterized protein</fullName>
    </submittedName>
</protein>
<evidence type="ECO:0000313" key="1">
    <source>
        <dbReference type="EMBL" id="KAJ3521398.1"/>
    </source>
</evidence>
<proteinExistence type="predicted"/>
<sequence>MASTQAEVFQESQPQLPHHLHDRPLAESIATATRSIHAKLNKLIIARLPLALPPLAADPSLYISGLLHVAPIYITFEALWRDILDSIPAADADKKESDACGLETVVPDSEEAASPVSDAQKPPSDSRMQSLLQTLFLPGLMRSDRLRADIANLTGWSDSIVEEQLQLVEQNGRLGEFIQHIKRSTQHRPHVLLAYSYILFMALFAGGRFIRATLESAGDEFWDHLPAPIKPTSLPCQQCSRPTKRASGLSDEEVPEDGYPSHATHTMPLRFFHFKTSEDGEDLKREFKRRLADMEELLTAHEKHDIIQESVCIFENMTLLVHQLDSVCGDSERKDSSSTPASLYELVDHFHPFRSRLRDSVSIAKERSAKSLRFSSNGVRQAWNKRMNRATYSPPEPQTKVDIPSGHPAVPKTNGGIELCPAFSKSMRFENVLPQPTHIPSKAEHDFNECFESASQRLRSAHVVTWLIMMAFGSFVFGAFLSARRGVEI</sequence>
<keyword evidence="2" id="KW-1185">Reference proteome</keyword>
<name>A0ACC1RM84_9HYPO</name>
<accession>A0ACC1RM84</accession>